<reference evidence="5" key="1">
    <citation type="submission" date="2021-01" db="EMBL/GenBank/DDBJ databases">
        <title>Adiantum capillus-veneris genome.</title>
        <authorList>
            <person name="Fang Y."/>
            <person name="Liao Q."/>
        </authorList>
    </citation>
    <scope>NUCLEOTIDE SEQUENCE</scope>
    <source>
        <strain evidence="5">H3</strain>
        <tissue evidence="5">Leaf</tissue>
    </source>
</reference>
<sequence>MGCTSSNLNRQHSSGRRGSSKSLIHKQKQAISVVSVFLQKSYSLRLIRSQSDNNIPHSLHKKEKEVSQSLSHSRQLEGEEDDESEDLTQTLSIDLFPSKADGVFSPVHLLESPRKLCTEQERRLRCANMEGPVSGLTDLSSDEDDDEGDGFEFAKLEGRIASFNSEQGHIWTPITSFNSEQASKKVPLLGALLDSPRSEALTIETSCSEIQDSSILEPEFQLLISPDYTDVPFSDSDNQSLPLSPASICSSSQVSPCSPSLERFPSNSVNQLTGVCSTSDDSLYFPGFATHAPFECGSFSPSSASFSESFMDNSPASDAFRGSSNKWIHPSPSWRYHSFSDSPPMEKLSEDHHTCGDFHGSRWGHPSPSPAKSLHVHDDGSLSEALIPGLPNDLAQLCLMRVPFIKYNQSFRMVCRRWRDLLSSEEFFKTRNVLGIHEAHISFVVHGNRVQIFSLLSHQWFCLPPLPREDGNTSPGSRVSPDWSQSPDSQSSPQGGAVSDWAIDPYDWWQIDTVAVSGGTLFVIGGDQAEIHSFTRPSKPTNRVHKYDFCRNCWVSVTPMQVARSHAAAVSLGELLYVAGGSEDIDEGASAEAYDLKQNKWSMISSMNTSMRTCVGVEHEGCVYVKGENLGPGCHVEGEVFNPAEGRWGRMRPGMRKGLERGPITSCDSFLFVADWKDSLLKVYDFKAESWIVVTKLPARISRLVGHSLQLYALTGKIKVDPFNHHVISDVPAEVWRLDVHNVMKMFDDKGIDERLSRESEWECIWRDSKQMVKTGALAWVPCIAHCMAFED</sequence>
<dbReference type="OrthoDB" id="45365at2759"/>
<dbReference type="PANTHER" id="PTHR46344:SF27">
    <property type="entry name" value="KELCH REPEAT SUPERFAMILY PROTEIN"/>
    <property type="match status" value="1"/>
</dbReference>
<accession>A0A9D4V2F5</accession>
<dbReference type="SUPFAM" id="SSF81383">
    <property type="entry name" value="F-box domain"/>
    <property type="match status" value="1"/>
</dbReference>
<evidence type="ECO:0000313" key="5">
    <source>
        <dbReference type="EMBL" id="KAI5078033.1"/>
    </source>
</evidence>
<dbReference type="InterPro" id="IPR001810">
    <property type="entry name" value="F-box_dom"/>
</dbReference>
<dbReference type="Proteomes" id="UP000886520">
    <property type="component" value="Chromosome 7"/>
</dbReference>
<dbReference type="SMART" id="SM00256">
    <property type="entry name" value="FBOX"/>
    <property type="match status" value="1"/>
</dbReference>
<dbReference type="InterPro" id="IPR015915">
    <property type="entry name" value="Kelch-typ_b-propeller"/>
</dbReference>
<comment type="caution">
    <text evidence="5">The sequence shown here is derived from an EMBL/GenBank/DDBJ whole genome shotgun (WGS) entry which is preliminary data.</text>
</comment>
<dbReference type="Pfam" id="PF01344">
    <property type="entry name" value="Kelch_1"/>
    <property type="match status" value="2"/>
</dbReference>
<dbReference type="Pfam" id="PF00646">
    <property type="entry name" value="F-box"/>
    <property type="match status" value="1"/>
</dbReference>
<feature type="compositionally biased region" description="Basic residues" evidence="3">
    <location>
        <begin position="13"/>
        <end position="24"/>
    </location>
</feature>
<proteinExistence type="predicted"/>
<dbReference type="InterPro" id="IPR006652">
    <property type="entry name" value="Kelch_1"/>
</dbReference>
<feature type="region of interest" description="Disordered" evidence="3">
    <location>
        <begin position="54"/>
        <end position="86"/>
    </location>
</feature>
<dbReference type="SUPFAM" id="SSF117281">
    <property type="entry name" value="Kelch motif"/>
    <property type="match status" value="1"/>
</dbReference>
<evidence type="ECO:0000256" key="3">
    <source>
        <dbReference type="SAM" id="MobiDB-lite"/>
    </source>
</evidence>
<feature type="region of interest" description="Disordered" evidence="3">
    <location>
        <begin position="1"/>
        <end position="24"/>
    </location>
</feature>
<keyword evidence="6" id="KW-1185">Reference proteome</keyword>
<feature type="region of interest" description="Disordered" evidence="3">
    <location>
        <begin position="471"/>
        <end position="496"/>
    </location>
</feature>
<keyword evidence="2" id="KW-0677">Repeat</keyword>
<organism evidence="5 6">
    <name type="scientific">Adiantum capillus-veneris</name>
    <name type="common">Maidenhair fern</name>
    <dbReference type="NCBI Taxonomy" id="13818"/>
    <lineage>
        <taxon>Eukaryota</taxon>
        <taxon>Viridiplantae</taxon>
        <taxon>Streptophyta</taxon>
        <taxon>Embryophyta</taxon>
        <taxon>Tracheophyta</taxon>
        <taxon>Polypodiopsida</taxon>
        <taxon>Polypodiidae</taxon>
        <taxon>Polypodiales</taxon>
        <taxon>Pteridineae</taxon>
        <taxon>Pteridaceae</taxon>
        <taxon>Vittarioideae</taxon>
        <taxon>Adiantum</taxon>
    </lineage>
</organism>
<dbReference type="Gene3D" id="2.120.10.80">
    <property type="entry name" value="Kelch-type beta propeller"/>
    <property type="match status" value="1"/>
</dbReference>
<dbReference type="SMART" id="SM00612">
    <property type="entry name" value="Kelch"/>
    <property type="match status" value="2"/>
</dbReference>
<dbReference type="EMBL" id="JABFUD020000007">
    <property type="protein sequence ID" value="KAI5078033.1"/>
    <property type="molecule type" value="Genomic_DNA"/>
</dbReference>
<evidence type="ECO:0000256" key="1">
    <source>
        <dbReference type="ARBA" id="ARBA00022441"/>
    </source>
</evidence>
<dbReference type="InterPro" id="IPR036047">
    <property type="entry name" value="F-box-like_dom_sf"/>
</dbReference>
<evidence type="ECO:0000256" key="2">
    <source>
        <dbReference type="ARBA" id="ARBA00022737"/>
    </source>
</evidence>
<dbReference type="PANTHER" id="PTHR46344">
    <property type="entry name" value="OS02G0202900 PROTEIN"/>
    <property type="match status" value="1"/>
</dbReference>
<feature type="compositionally biased region" description="Low complexity" evidence="3">
    <location>
        <begin position="480"/>
        <end position="494"/>
    </location>
</feature>
<evidence type="ECO:0000313" key="6">
    <source>
        <dbReference type="Proteomes" id="UP000886520"/>
    </source>
</evidence>
<dbReference type="CDD" id="cd22152">
    <property type="entry name" value="F-box_AtAFR-like"/>
    <property type="match status" value="1"/>
</dbReference>
<gene>
    <name evidence="5" type="ORF">GOP47_0007857</name>
</gene>
<evidence type="ECO:0000259" key="4">
    <source>
        <dbReference type="SMART" id="SM00256"/>
    </source>
</evidence>
<keyword evidence="1" id="KW-0880">Kelch repeat</keyword>
<protein>
    <recommendedName>
        <fullName evidence="4">F-box domain-containing protein</fullName>
    </recommendedName>
</protein>
<feature type="compositionally biased region" description="Polar residues" evidence="3">
    <location>
        <begin position="1"/>
        <end position="12"/>
    </location>
</feature>
<dbReference type="Gene3D" id="1.20.1280.50">
    <property type="match status" value="1"/>
</dbReference>
<feature type="domain" description="F-box" evidence="4">
    <location>
        <begin position="390"/>
        <end position="431"/>
    </location>
</feature>
<name>A0A9D4V2F5_ADICA</name>
<dbReference type="AlphaFoldDB" id="A0A9D4V2F5"/>